<gene>
    <name evidence="3" type="ORF">CDD80_5464</name>
</gene>
<feature type="region of interest" description="Disordered" evidence="2">
    <location>
        <begin position="325"/>
        <end position="368"/>
    </location>
</feature>
<proteinExistence type="predicted"/>
<feature type="coiled-coil region" evidence="1">
    <location>
        <begin position="63"/>
        <end position="97"/>
    </location>
</feature>
<reference evidence="3 4" key="1">
    <citation type="submission" date="2017-06" db="EMBL/GenBank/DDBJ databases">
        <title>Ant-infecting Ophiocordyceps genomes reveal a high diversity of potential behavioral manipulation genes and a possible major role for enterotoxins.</title>
        <authorList>
            <person name="De Bekker C."/>
            <person name="Evans H.C."/>
            <person name="Brachmann A."/>
            <person name="Hughes D.P."/>
        </authorList>
    </citation>
    <scope>NUCLEOTIDE SEQUENCE [LARGE SCALE GENOMIC DNA]</scope>
    <source>
        <strain evidence="3 4">Map16</strain>
    </source>
</reference>
<dbReference type="Proteomes" id="UP000226431">
    <property type="component" value="Unassembled WGS sequence"/>
</dbReference>
<dbReference type="EMBL" id="NJES01000054">
    <property type="protein sequence ID" value="PHH79190.1"/>
    <property type="molecule type" value="Genomic_DNA"/>
</dbReference>
<evidence type="ECO:0000256" key="1">
    <source>
        <dbReference type="SAM" id="Coils"/>
    </source>
</evidence>
<dbReference type="STRING" id="2004952.A0A2C5ZHB4"/>
<evidence type="ECO:0000313" key="3">
    <source>
        <dbReference type="EMBL" id="PHH79190.1"/>
    </source>
</evidence>
<keyword evidence="1" id="KW-0175">Coiled coil</keyword>
<accession>A0A2C5ZHB4</accession>
<protein>
    <submittedName>
        <fullName evidence="3">Uncharacterized protein</fullName>
    </submittedName>
</protein>
<feature type="coiled-coil region" evidence="1">
    <location>
        <begin position="132"/>
        <end position="244"/>
    </location>
</feature>
<evidence type="ECO:0000313" key="4">
    <source>
        <dbReference type="Proteomes" id="UP000226431"/>
    </source>
</evidence>
<comment type="caution">
    <text evidence="3">The sequence shown here is derived from an EMBL/GenBank/DDBJ whole genome shotgun (WGS) entry which is preliminary data.</text>
</comment>
<keyword evidence="4" id="KW-1185">Reference proteome</keyword>
<sequence length="479" mass="53447">MGVTTRQRLTRLHELEMAHRENLQKTESIFRDEEVRLLKVQLLETRDDHAALQEDIDRKGVELAALAAKYKSLRVELEAERKECRARRAEVRSLKDAARHQGETPEDKNALACELDRLRPEMQHLPTQLAAYQAMEVERDDLRQQLNSLQAELDNERRLRQASEDALKSRLEPLEETQAVETKGREQATIQLNKDLDDARALAERLEERLSKLKTKYKAAQGELKETRCRLETCSADLERATKTAAVLPGVPTMRGRKHRVQDAAGTDQLTATMLHTPGNGDGKMAKRPVAGKKRGVELAALGEKSTFSITPFLRRTRDLADEEAVIEEEAEEDRSGEDGENGGGVAARDEGESSRPVLKKGLGAGQTNKMMAKPEAIQDTTALTMTTTTTTGPDKENAEAKKKKRKLAGSTTILFADDDDENKREAATMTNKMSMTKKKKKTAMVMMKKPQLVGSRLAAPAFSPLKRDRRGVNASFLA</sequence>
<evidence type="ECO:0000256" key="2">
    <source>
        <dbReference type="SAM" id="MobiDB-lite"/>
    </source>
</evidence>
<feature type="compositionally biased region" description="Acidic residues" evidence="2">
    <location>
        <begin position="325"/>
        <end position="341"/>
    </location>
</feature>
<dbReference type="OrthoDB" id="20105at2759"/>
<dbReference type="AlphaFoldDB" id="A0A2C5ZHB4"/>
<feature type="region of interest" description="Disordered" evidence="2">
    <location>
        <begin position="386"/>
        <end position="406"/>
    </location>
</feature>
<name>A0A2C5ZHB4_9HYPO</name>
<organism evidence="3 4">
    <name type="scientific">Ophiocordyceps camponoti-rufipedis</name>
    <dbReference type="NCBI Taxonomy" id="2004952"/>
    <lineage>
        <taxon>Eukaryota</taxon>
        <taxon>Fungi</taxon>
        <taxon>Dikarya</taxon>
        <taxon>Ascomycota</taxon>
        <taxon>Pezizomycotina</taxon>
        <taxon>Sordariomycetes</taxon>
        <taxon>Hypocreomycetidae</taxon>
        <taxon>Hypocreales</taxon>
        <taxon>Ophiocordycipitaceae</taxon>
        <taxon>Ophiocordyceps</taxon>
    </lineage>
</organism>